<organism evidence="2 3">
    <name type="scientific">Dryococelus australis</name>
    <dbReference type="NCBI Taxonomy" id="614101"/>
    <lineage>
        <taxon>Eukaryota</taxon>
        <taxon>Metazoa</taxon>
        <taxon>Ecdysozoa</taxon>
        <taxon>Arthropoda</taxon>
        <taxon>Hexapoda</taxon>
        <taxon>Insecta</taxon>
        <taxon>Pterygota</taxon>
        <taxon>Neoptera</taxon>
        <taxon>Polyneoptera</taxon>
        <taxon>Phasmatodea</taxon>
        <taxon>Verophasmatodea</taxon>
        <taxon>Anareolatae</taxon>
        <taxon>Phasmatidae</taxon>
        <taxon>Eurycanthinae</taxon>
        <taxon>Dryococelus</taxon>
    </lineage>
</organism>
<evidence type="ECO:0000313" key="2">
    <source>
        <dbReference type="EMBL" id="KAJ8874019.1"/>
    </source>
</evidence>
<name>A0ABQ9GPU0_9NEOP</name>
<feature type="compositionally biased region" description="Basic and acidic residues" evidence="1">
    <location>
        <begin position="260"/>
        <end position="274"/>
    </location>
</feature>
<evidence type="ECO:0000313" key="3">
    <source>
        <dbReference type="Proteomes" id="UP001159363"/>
    </source>
</evidence>
<accession>A0ABQ9GPU0</accession>
<evidence type="ECO:0000256" key="1">
    <source>
        <dbReference type="SAM" id="MobiDB-lite"/>
    </source>
</evidence>
<comment type="caution">
    <text evidence="2">The sequence shown here is derived from an EMBL/GenBank/DDBJ whole genome shotgun (WGS) entry which is preliminary data.</text>
</comment>
<dbReference type="EMBL" id="JARBHB010000010">
    <property type="protein sequence ID" value="KAJ8874019.1"/>
    <property type="molecule type" value="Genomic_DNA"/>
</dbReference>
<reference evidence="2 3" key="1">
    <citation type="submission" date="2023-02" db="EMBL/GenBank/DDBJ databases">
        <title>LHISI_Scaffold_Assembly.</title>
        <authorList>
            <person name="Stuart O.P."/>
            <person name="Cleave R."/>
            <person name="Magrath M.J.L."/>
            <person name="Mikheyev A.S."/>
        </authorList>
    </citation>
    <scope>NUCLEOTIDE SEQUENCE [LARGE SCALE GENOMIC DNA]</scope>
    <source>
        <strain evidence="2">Daus_M_001</strain>
        <tissue evidence="2">Leg muscle</tissue>
    </source>
</reference>
<dbReference type="Proteomes" id="UP001159363">
    <property type="component" value="Chromosome 9"/>
</dbReference>
<gene>
    <name evidence="2" type="ORF">PR048_024859</name>
</gene>
<protein>
    <submittedName>
        <fullName evidence="2">Uncharacterized protein</fullName>
    </submittedName>
</protein>
<proteinExistence type="predicted"/>
<sequence length="974" mass="108138">MVLLDHLKRPETFLPRESLTRPQEARFKWNSRYYSYSSPGRTVLGDSLPVNSSNPVHAIVPTVWWFSPWSPMIFWTPFQHRSLVALWSLDPRGCFYLPVQVCTVGCSMKLLGILKLAFFVVSEKRALRSQRAHWGMVSGVGMRLEKGFKRVSIPVRGEFLSTKIYLPANKEHGTLREVAMAHNDGHGCPIPICRDACLLPWIPSPVGVRGPTFLSYRGKFSGLLKYLRPERRGFGRPRGKSWTPLRITCVENGAAATCKSRGERERPEKTRKSTETSATYPTCDNLGDHAGNRPWLTSATSCGYNSNHPVWHALFECFQDIHRDSSPFLLQSFHELSNGFWPRLTSPHPAIQFVPKMFYRVEVGALGGPVQSATLLSAYHRMVALETWHLALSSWNNSSHNEALGGSRGVCLRRCSRGLEDWTTPGETARGVWILAGEETSSAAQDVDPAQALLDPHLGAGRIESLANILPRYMCALPAPLTAQNAKYTHVGGRHATPPSLDVLLAQCHDDKKKASFAAFPDVIFGTLGLPGGVCLEALKASFHFFAICLCYGNQAIMPVAARNNLFRLPANGTIVPRATHRTSLLSYSYVGIVPADVGGFPRDLPFPHPFTTANLHTHLNHQYTVNNNTYLETRQEHKKKPKTEKFRISSHLLLQPTRSAFNMRIGKSAATPRISRRCRYVLGPYHRMYFRPHQVAIIGSQDLDVQSRPNLITHSLLPYHSRSDYSPPTTANQARIPAESLPNFCLWGSRWTMPLVGGFSRRSLVSLRLCILALLRTSQSRAAQITPLLSKIKVLCFYSPPPPLLGWRTSDRFQALSYTEERSAALLARPSAVWWLLLATSSASHTLAPSIRLSAIPAASTIPSRVFAYKCSSPARASVQCSSSSCAGWPTIDYVYTTSAQTEGLESARCRVSFISTWFSEITPGVRWDGSLTKAMADSFPIPLPCATCTVCNDLVVSETSSPITYLPPRIMG</sequence>
<keyword evidence="3" id="KW-1185">Reference proteome</keyword>
<feature type="region of interest" description="Disordered" evidence="1">
    <location>
        <begin position="259"/>
        <end position="283"/>
    </location>
</feature>